<dbReference type="EMBL" id="QGNW01000005">
    <property type="protein sequence ID" value="RVX21166.1"/>
    <property type="molecule type" value="Genomic_DNA"/>
</dbReference>
<gene>
    <name evidence="6" type="primary">RHA2A_0</name>
    <name evidence="5" type="synonym">RHA2A_1</name>
    <name evidence="4" type="ordered locus">VIT_07s0031g01270</name>
    <name evidence="6" type="ORF">CK203_001857</name>
    <name evidence="5" type="ORF">CK203_066929</name>
</gene>
<evidence type="ECO:0000313" key="4">
    <source>
        <dbReference type="EMBL" id="CCB47104.1"/>
    </source>
</evidence>
<dbReference type="EMBL" id="QGNW01001119">
    <property type="protein sequence ID" value="RVW55134.1"/>
    <property type="molecule type" value="Genomic_DNA"/>
</dbReference>
<reference evidence="7" key="1">
    <citation type="journal article" date="2007" name="Nature">
        <title>The grapevine genome sequence suggests ancestral hexaploidization in major angiosperm phyla.</title>
        <authorList>
            <consortium name="The French-Italian Public Consortium for Grapevine Genome Characterization."/>
            <person name="Jaillon O."/>
            <person name="Aury J.-M."/>
            <person name="Noel B."/>
            <person name="Policriti A."/>
            <person name="Clepet C."/>
            <person name="Casagrande A."/>
            <person name="Choisne N."/>
            <person name="Aubourg S."/>
            <person name="Vitulo N."/>
            <person name="Jubin C."/>
            <person name="Vezzi A."/>
            <person name="Legeai F."/>
            <person name="Hugueney P."/>
            <person name="Dasilva C."/>
            <person name="Horner D."/>
            <person name="Mica E."/>
            <person name="Jublot D."/>
            <person name="Poulain J."/>
            <person name="Bruyere C."/>
            <person name="Billault A."/>
            <person name="Segurens B."/>
            <person name="Gouyvenoux M."/>
            <person name="Ugarte E."/>
            <person name="Cattonaro F."/>
            <person name="Anthouard V."/>
            <person name="Vico V."/>
            <person name="Del Fabbro C."/>
            <person name="Alaux M."/>
            <person name="Di Gaspero G."/>
            <person name="Dumas V."/>
            <person name="Felice N."/>
            <person name="Paillard S."/>
            <person name="Juman I."/>
            <person name="Moroldo M."/>
            <person name="Scalabrin S."/>
            <person name="Canaguier A."/>
            <person name="Le Clainche I."/>
            <person name="Malacrida G."/>
            <person name="Durand E."/>
            <person name="Pesole G."/>
            <person name="Laucou V."/>
            <person name="Chatelet P."/>
            <person name="Merdinoglu D."/>
            <person name="Delledonne M."/>
            <person name="Pezzotti M."/>
            <person name="Lecharny A."/>
            <person name="Scarpelli C."/>
            <person name="Artiguenave F."/>
            <person name="Pe M.E."/>
            <person name="Valle G."/>
            <person name="Morgante M."/>
            <person name="Caboche M."/>
            <person name="Adam-Blondon A.-F."/>
            <person name="Weissenbach J."/>
            <person name="Quetier F."/>
            <person name="Wincker P."/>
        </authorList>
    </citation>
    <scope>NUCLEOTIDE SEQUENCE [LARGE SCALE GENOMIC DNA]</scope>
    <source>
        <strain evidence="7">cv. Pinot noir / PN40024</strain>
    </source>
</reference>
<dbReference type="Gene3D" id="3.30.40.10">
    <property type="entry name" value="Zinc/RING finger domain, C3HC4 (zinc finger)"/>
    <property type="match status" value="1"/>
</dbReference>
<keyword evidence="5" id="KW-0436">Ligase</keyword>
<dbReference type="PROSITE" id="PS50089">
    <property type="entry name" value="ZF_RING_2"/>
    <property type="match status" value="1"/>
</dbReference>
<reference evidence="4" key="2">
    <citation type="submission" date="2011-05" db="EMBL/GenBank/DDBJ databases">
        <title>High quality assembly and annotation of grapevine genome.</title>
        <authorList>
            <person name="Vitulo N."/>
            <person name="Olivier J."/>
            <person name="Forcato C."/>
            <person name="Albiero A."/>
            <person name="D'Angelo M."/>
            <person name="Zimbello R."/>
            <person name="Schiavon R."/>
            <person name="Rigobello C."/>
            <person name="Policriti A."/>
            <person name="Clepet C."/>
            <person name="Casagrande A."/>
            <person name="Choisne N."/>
            <person name="Vezzi A."/>
            <person name="Hugueney P."/>
            <person name="Horner D."/>
            <person name="Mica E."/>
            <person name="Cattonaro F."/>
            <person name="Del Fabbro C."/>
            <person name="Alaux M."/>
            <person name="Di Gaspero G."/>
            <person name="Scalabrin S."/>
            <person name="Pesole G."/>
            <person name="Delledonne M."/>
            <person name="Pezzotti M."/>
            <person name="Pe E.M."/>
            <person name="Caboche M."/>
            <person name="Adam-Blondon A.-F."/>
            <person name="Weissenbach J."/>
            <person name="Quetier F."/>
            <person name="Wincker P."/>
            <person name="Morgante M."/>
            <person name="Valle G."/>
        </authorList>
    </citation>
    <scope>NUCLEOTIDE SEQUENCE</scope>
</reference>
<dbReference type="SMART" id="SM00184">
    <property type="entry name" value="RING"/>
    <property type="match status" value="1"/>
</dbReference>
<dbReference type="OrthoDB" id="8062037at2759"/>
<proteinExistence type="predicted"/>
<dbReference type="GO" id="GO:0016874">
    <property type="term" value="F:ligase activity"/>
    <property type="evidence" value="ECO:0007669"/>
    <property type="project" value="UniProtKB-KW"/>
</dbReference>
<evidence type="ECO:0000313" key="5">
    <source>
        <dbReference type="EMBL" id="RVW55134.1"/>
    </source>
</evidence>
<keyword evidence="2" id="KW-0812">Transmembrane</keyword>
<evidence type="ECO:0000256" key="1">
    <source>
        <dbReference type="PROSITE-ProRule" id="PRU00175"/>
    </source>
</evidence>
<dbReference type="PANTHER" id="PTHR47662">
    <property type="entry name" value="RING-TYPE DOMAIN-CONTAINING PROTEIN"/>
    <property type="match status" value="1"/>
</dbReference>
<sequence length="159" mass="18655">MAALSQFFSHLYTMTIVFFTLLLLEIVILVRSVTGIACNPDKRLITRSQYLDLIEEKSPTIRYRSAIMQEMLECAVCLSRFEDGEEIRKLQCKHIFHKGCLDMWLQQDCPTCPLCRRRVLPEEIVTKYHLQNQVEYDGSDEELIFLLSALHGNNLYRFM</sequence>
<keyword evidence="1" id="KW-0479">Metal-binding</keyword>
<keyword evidence="2" id="KW-0472">Membrane</keyword>
<name>A0A438KIX4_VITVI</name>
<dbReference type="Proteomes" id="UP000288805">
    <property type="component" value="Unassembled WGS sequence"/>
</dbReference>
<protein>
    <submittedName>
        <fullName evidence="6">E3 ubiquitin-protein ligase RHA2A</fullName>
    </submittedName>
</protein>
<feature type="transmembrane region" description="Helical" evidence="2">
    <location>
        <begin position="12"/>
        <end position="33"/>
    </location>
</feature>
<organism evidence="6 8">
    <name type="scientific">Vitis vinifera</name>
    <name type="common">Grape</name>
    <dbReference type="NCBI Taxonomy" id="29760"/>
    <lineage>
        <taxon>Eukaryota</taxon>
        <taxon>Viridiplantae</taxon>
        <taxon>Streptophyta</taxon>
        <taxon>Embryophyta</taxon>
        <taxon>Tracheophyta</taxon>
        <taxon>Spermatophyta</taxon>
        <taxon>Magnoliopsida</taxon>
        <taxon>eudicotyledons</taxon>
        <taxon>Gunneridae</taxon>
        <taxon>Pentapetalae</taxon>
        <taxon>rosids</taxon>
        <taxon>Vitales</taxon>
        <taxon>Vitaceae</taxon>
        <taxon>Viteae</taxon>
        <taxon>Vitis</taxon>
    </lineage>
</organism>
<evidence type="ECO:0000256" key="2">
    <source>
        <dbReference type="SAM" id="Phobius"/>
    </source>
</evidence>
<dbReference type="AlphaFoldDB" id="A0A438KIX4"/>
<dbReference type="Gramene" id="Vitis07g02252.t01">
    <property type="protein sequence ID" value="Vitis07g02252.t01.CDS"/>
    <property type="gene ID" value="Vitis07g02252"/>
</dbReference>
<dbReference type="InterPro" id="IPR001841">
    <property type="entry name" value="Znf_RING"/>
</dbReference>
<dbReference type="KEGG" id="vvi:104879925"/>
<keyword evidence="7" id="KW-1185">Reference proteome</keyword>
<keyword evidence="1" id="KW-0862">Zinc</keyword>
<evidence type="ECO:0000259" key="3">
    <source>
        <dbReference type="PROSITE" id="PS50089"/>
    </source>
</evidence>
<evidence type="ECO:0000313" key="6">
    <source>
        <dbReference type="EMBL" id="RVX21166.1"/>
    </source>
</evidence>
<dbReference type="Proteomes" id="UP000009183">
    <property type="component" value="Chromosome 7"/>
</dbReference>
<reference evidence="6 8" key="3">
    <citation type="journal article" date="2018" name="PLoS Genet.">
        <title>Population sequencing reveals clonal diversity and ancestral inbreeding in the grapevine cultivar Chardonnay.</title>
        <authorList>
            <person name="Roach M.J."/>
            <person name="Johnson D.L."/>
            <person name="Bohlmann J."/>
            <person name="van Vuuren H.J."/>
            <person name="Jones S.J."/>
            <person name="Pretorius I.S."/>
            <person name="Schmidt S.A."/>
            <person name="Borneman A.R."/>
        </authorList>
    </citation>
    <scope>NUCLEOTIDE SEQUENCE [LARGE SCALE GENOMIC DNA]</scope>
    <source>
        <strain evidence="8">cv. Chardonnay</strain>
        <strain evidence="6">I10V1</strain>
        <tissue evidence="6">Leaf</tissue>
    </source>
</reference>
<dbReference type="eggNOG" id="KOG0800">
    <property type="taxonomic scope" value="Eukaryota"/>
</dbReference>
<accession>F6H4P0</accession>
<dbReference type="Pfam" id="PF13639">
    <property type="entry name" value="zf-RING_2"/>
    <property type="match status" value="1"/>
</dbReference>
<dbReference type="GO" id="GO:0008270">
    <property type="term" value="F:zinc ion binding"/>
    <property type="evidence" value="ECO:0007669"/>
    <property type="project" value="UniProtKB-KW"/>
</dbReference>
<dbReference type="PaxDb" id="29760-VIT_07s0031g01270.t01"/>
<dbReference type="HOGENOM" id="CLU_106030_0_0_1"/>
<evidence type="ECO:0000313" key="7">
    <source>
        <dbReference type="Proteomes" id="UP000009183"/>
    </source>
</evidence>
<dbReference type="EMBL" id="FN595233">
    <property type="protein sequence ID" value="CCB47104.1"/>
    <property type="molecule type" value="Genomic_DNA"/>
</dbReference>
<dbReference type="PANTHER" id="PTHR47662:SF1">
    <property type="entry name" value="RING-TYPE DOMAIN-CONTAINING PROTEIN"/>
    <property type="match status" value="1"/>
</dbReference>
<dbReference type="InterPro" id="IPR013083">
    <property type="entry name" value="Znf_RING/FYVE/PHD"/>
</dbReference>
<accession>A0A438KIX4</accession>
<keyword evidence="2" id="KW-1133">Transmembrane helix</keyword>
<keyword evidence="1" id="KW-0863">Zinc-finger</keyword>
<dbReference type="SUPFAM" id="SSF57850">
    <property type="entry name" value="RING/U-box"/>
    <property type="match status" value="1"/>
</dbReference>
<feature type="domain" description="RING-type" evidence="3">
    <location>
        <begin position="74"/>
        <end position="116"/>
    </location>
</feature>
<evidence type="ECO:0000313" key="8">
    <source>
        <dbReference type="Proteomes" id="UP000288805"/>
    </source>
</evidence>